<dbReference type="Pfam" id="PF01841">
    <property type="entry name" value="Transglut_core"/>
    <property type="match status" value="1"/>
</dbReference>
<dbReference type="SUPFAM" id="SSF54001">
    <property type="entry name" value="Cysteine proteinases"/>
    <property type="match status" value="1"/>
</dbReference>
<protein>
    <submittedName>
        <fullName evidence="2">Transglutaminase domain-containing protein</fullName>
    </submittedName>
</protein>
<reference evidence="2" key="1">
    <citation type="submission" date="2024-05" db="EMBL/GenBank/DDBJ databases">
        <title>Planctomycetes of the genus Singulisphaera possess chitinolytic capabilities.</title>
        <authorList>
            <person name="Ivanova A."/>
        </authorList>
    </citation>
    <scope>NUCLEOTIDE SEQUENCE</scope>
    <source>
        <strain evidence="2">Ch08T</strain>
    </source>
</reference>
<dbReference type="InterPro" id="IPR038765">
    <property type="entry name" value="Papain-like_cys_pep_sf"/>
</dbReference>
<evidence type="ECO:0000313" key="2">
    <source>
        <dbReference type="EMBL" id="XBH02453.1"/>
    </source>
</evidence>
<proteinExistence type="predicted"/>
<dbReference type="InterPro" id="IPR002931">
    <property type="entry name" value="Transglutaminase-like"/>
</dbReference>
<evidence type="ECO:0000259" key="1">
    <source>
        <dbReference type="SMART" id="SM00460"/>
    </source>
</evidence>
<dbReference type="Gene3D" id="3.10.620.30">
    <property type="match status" value="1"/>
</dbReference>
<organism evidence="2">
    <name type="scientific">Singulisphaera sp. Ch08</name>
    <dbReference type="NCBI Taxonomy" id="3120278"/>
    <lineage>
        <taxon>Bacteria</taxon>
        <taxon>Pseudomonadati</taxon>
        <taxon>Planctomycetota</taxon>
        <taxon>Planctomycetia</taxon>
        <taxon>Isosphaerales</taxon>
        <taxon>Isosphaeraceae</taxon>
        <taxon>Singulisphaera</taxon>
    </lineage>
</organism>
<dbReference type="RefSeq" id="WP_406695195.1">
    <property type="nucleotide sequence ID" value="NZ_CP155447.1"/>
</dbReference>
<dbReference type="EMBL" id="CP155447">
    <property type="protein sequence ID" value="XBH02453.1"/>
    <property type="molecule type" value="Genomic_DNA"/>
</dbReference>
<name>A0AAU7CAL0_9BACT</name>
<dbReference type="AlphaFoldDB" id="A0AAU7CAL0"/>
<accession>A0AAU7CAL0</accession>
<sequence>MNTRRLYLALMATLYLCLPGRTDEPQPGKPIPEPRFDRIDYERPQDYLDLHESLGNPEHIRTLAASLRADSSDRTLLAIGRWMNSNLTCDNRAAYAWRDFDRVLDTKVYGGCADHALVFGALSRACGIPTVWVKTMDADWIREFREEGAFTSWRGHVFLEVHLGGRWRLLDASGMRLYDDYDPAMRILPGSRYAYDKGGDPKVMILSTDWERWKRQTAAYFARFDLSKLPVGEGRTLGMVYVVANSPLYQAVGRRMQAFGYQSLSFNTDFERHLAMARGGDLIITCVGDRPTLPELYHARYLPPTNEIRAKRKTEPKGVIRKRLDDGTRVMLVYGEDVNEVLEVVEGLQLESRQ</sequence>
<gene>
    <name evidence="2" type="ORF">V5E97_29580</name>
</gene>
<feature type="domain" description="Transglutaminase-like" evidence="1">
    <location>
        <begin position="103"/>
        <end position="174"/>
    </location>
</feature>
<dbReference type="SMART" id="SM00460">
    <property type="entry name" value="TGc"/>
    <property type="match status" value="1"/>
</dbReference>